<accession>A0AAV3QJJ2</accession>
<dbReference type="Pfam" id="PF14303">
    <property type="entry name" value="NAM-associated"/>
    <property type="match status" value="1"/>
</dbReference>
<keyword evidence="4" id="KW-1185">Reference proteome</keyword>
<comment type="caution">
    <text evidence="3">The sequence shown here is derived from an EMBL/GenBank/DDBJ whole genome shotgun (WGS) entry which is preliminary data.</text>
</comment>
<reference evidence="3 4" key="1">
    <citation type="submission" date="2024-01" db="EMBL/GenBank/DDBJ databases">
        <title>The complete chloroplast genome sequence of Lithospermum erythrorhizon: insights into the phylogenetic relationship among Boraginaceae species and the maternal lineages of purple gromwells.</title>
        <authorList>
            <person name="Okada T."/>
            <person name="Watanabe K."/>
        </authorList>
    </citation>
    <scope>NUCLEOTIDE SEQUENCE [LARGE SCALE GENOMIC DNA]</scope>
</reference>
<dbReference type="Proteomes" id="UP001454036">
    <property type="component" value="Unassembled WGS sequence"/>
</dbReference>
<feature type="region of interest" description="Disordered" evidence="1">
    <location>
        <begin position="86"/>
        <end position="111"/>
    </location>
</feature>
<organism evidence="3 4">
    <name type="scientific">Lithospermum erythrorhizon</name>
    <name type="common">Purple gromwell</name>
    <name type="synonym">Lithospermum officinale var. erythrorhizon</name>
    <dbReference type="NCBI Taxonomy" id="34254"/>
    <lineage>
        <taxon>Eukaryota</taxon>
        <taxon>Viridiplantae</taxon>
        <taxon>Streptophyta</taxon>
        <taxon>Embryophyta</taxon>
        <taxon>Tracheophyta</taxon>
        <taxon>Spermatophyta</taxon>
        <taxon>Magnoliopsida</taxon>
        <taxon>eudicotyledons</taxon>
        <taxon>Gunneridae</taxon>
        <taxon>Pentapetalae</taxon>
        <taxon>asterids</taxon>
        <taxon>lamiids</taxon>
        <taxon>Boraginales</taxon>
        <taxon>Boraginaceae</taxon>
        <taxon>Boraginoideae</taxon>
        <taxon>Lithospermeae</taxon>
        <taxon>Lithospermum</taxon>
    </lineage>
</organism>
<gene>
    <name evidence="3" type="ORF">LIER_19088</name>
</gene>
<evidence type="ECO:0000259" key="2">
    <source>
        <dbReference type="Pfam" id="PF14303"/>
    </source>
</evidence>
<sequence>MDSQLEDVTCFTSFLQQGVEVPIASSQFDEQSFMGSDFQESASNKKRGCNFTTGEDNLLVSSCLNNSLDAVEWKNPDWQQPRIESLHKSGISKEDNIQDARKINENDNERPIGRKAAKERKRLSQSLFADGSSLSSAILELKDEKKKAHIEKMMSKALSIQSATDQRDALLDIQKAQLAKAKEGNHIKSEKLKFLQSKEEMEIMMKDTSSMTPEQKEYFQMRRMKILRRNNELS</sequence>
<evidence type="ECO:0000313" key="3">
    <source>
        <dbReference type="EMBL" id="GAA0163146.1"/>
    </source>
</evidence>
<protein>
    <recommendedName>
        <fullName evidence="2">No apical meristem-associated C-terminal domain-containing protein</fullName>
    </recommendedName>
</protein>
<proteinExistence type="predicted"/>
<evidence type="ECO:0000256" key="1">
    <source>
        <dbReference type="SAM" id="MobiDB-lite"/>
    </source>
</evidence>
<dbReference type="InterPro" id="IPR029466">
    <property type="entry name" value="NAM-associated_C"/>
</dbReference>
<dbReference type="AlphaFoldDB" id="A0AAV3QJJ2"/>
<dbReference type="EMBL" id="BAABME010004667">
    <property type="protein sequence ID" value="GAA0163146.1"/>
    <property type="molecule type" value="Genomic_DNA"/>
</dbReference>
<name>A0AAV3QJJ2_LITER</name>
<evidence type="ECO:0000313" key="4">
    <source>
        <dbReference type="Proteomes" id="UP001454036"/>
    </source>
</evidence>
<feature type="domain" description="No apical meristem-associated C-terminal" evidence="2">
    <location>
        <begin position="83"/>
        <end position="226"/>
    </location>
</feature>